<dbReference type="PANTHER" id="PTHR43727">
    <property type="entry name" value="DIAMINOPIMELATE DECARBOXYLASE"/>
    <property type="match status" value="1"/>
</dbReference>
<keyword evidence="2" id="KW-0663">Pyridoxal phosphate</keyword>
<dbReference type="GO" id="GO:0009089">
    <property type="term" value="P:lysine biosynthetic process via diaminopimelate"/>
    <property type="evidence" value="ECO:0007669"/>
    <property type="project" value="TreeGrafter"/>
</dbReference>
<dbReference type="InterPro" id="IPR009006">
    <property type="entry name" value="Ala_racemase/Decarboxylase_C"/>
</dbReference>
<evidence type="ECO:0000259" key="3">
    <source>
        <dbReference type="Pfam" id="PF00278"/>
    </source>
</evidence>
<evidence type="ECO:0000313" key="4">
    <source>
        <dbReference type="EMBL" id="MPN20285.1"/>
    </source>
</evidence>
<evidence type="ECO:0000256" key="2">
    <source>
        <dbReference type="ARBA" id="ARBA00022898"/>
    </source>
</evidence>
<dbReference type="AlphaFoldDB" id="A0A645G0W2"/>
<accession>A0A645G0W2</accession>
<name>A0A645G0W2_9ZZZZ</name>
<dbReference type="GO" id="GO:0008836">
    <property type="term" value="F:diaminopimelate decarboxylase activity"/>
    <property type="evidence" value="ECO:0007669"/>
    <property type="project" value="TreeGrafter"/>
</dbReference>
<dbReference type="EMBL" id="VSSQ01067997">
    <property type="protein sequence ID" value="MPN20285.1"/>
    <property type="molecule type" value="Genomic_DNA"/>
</dbReference>
<comment type="caution">
    <text evidence="4">The sequence shown here is derived from an EMBL/GenBank/DDBJ whole genome shotgun (WGS) entry which is preliminary data.</text>
</comment>
<proteinExistence type="predicted"/>
<dbReference type="Pfam" id="PF00278">
    <property type="entry name" value="Orn_DAP_Arg_deC"/>
    <property type="match status" value="1"/>
</dbReference>
<dbReference type="PANTHER" id="PTHR43727:SF2">
    <property type="entry name" value="GROUP IV DECARBOXYLASE"/>
    <property type="match status" value="1"/>
</dbReference>
<comment type="cofactor">
    <cofactor evidence="1">
        <name>pyridoxal 5'-phosphate</name>
        <dbReference type="ChEBI" id="CHEBI:597326"/>
    </cofactor>
</comment>
<organism evidence="4">
    <name type="scientific">bioreactor metagenome</name>
    <dbReference type="NCBI Taxonomy" id="1076179"/>
    <lineage>
        <taxon>unclassified sequences</taxon>
        <taxon>metagenomes</taxon>
        <taxon>ecological metagenomes</taxon>
    </lineage>
</organism>
<dbReference type="InterPro" id="IPR022643">
    <property type="entry name" value="De-COase2_C"/>
</dbReference>
<protein>
    <submittedName>
        <fullName evidence="4">L-glutamyl-[BtrI acyl-carrier protein] decarboxylase</fullName>
        <ecNumber evidence="4">4.1.1.95</ecNumber>
    </submittedName>
</protein>
<reference evidence="4" key="1">
    <citation type="submission" date="2019-08" db="EMBL/GenBank/DDBJ databases">
        <authorList>
            <person name="Kucharzyk K."/>
            <person name="Murdoch R.W."/>
            <person name="Higgins S."/>
            <person name="Loffler F."/>
        </authorList>
    </citation>
    <scope>NUCLEOTIDE SEQUENCE</scope>
</reference>
<dbReference type="SUPFAM" id="SSF50621">
    <property type="entry name" value="Alanine racemase C-terminal domain-like"/>
    <property type="match status" value="1"/>
</dbReference>
<dbReference type="EC" id="4.1.1.95" evidence="4"/>
<sequence length="157" mass="17398">MQFKTKLTLELGRSIAASCGAYLTSVVDKKTNKGQNYAIVDGGMHQLVYYGQSMAMKHPFVHELTPRMDAETEPWNICGSLCTINDILVKQLPMRRPTIGDVLVFENAGAYCAAEGIALFLSRDLPAVMLLKNGHEPVCARTHMPTELLNTPNDEMR</sequence>
<evidence type="ECO:0000256" key="1">
    <source>
        <dbReference type="ARBA" id="ARBA00001933"/>
    </source>
</evidence>
<keyword evidence="4" id="KW-0456">Lyase</keyword>
<feature type="domain" description="Orn/DAP/Arg decarboxylase 2 C-terminal" evidence="3">
    <location>
        <begin position="18"/>
        <end position="109"/>
    </location>
</feature>
<gene>
    <name evidence="4" type="primary">btrK_4</name>
    <name evidence="4" type="ORF">SDC9_167663</name>
</gene>
<dbReference type="Gene3D" id="2.40.37.10">
    <property type="entry name" value="Lyase, Ornithine Decarboxylase, Chain A, domain 1"/>
    <property type="match status" value="1"/>
</dbReference>